<proteinExistence type="predicted"/>
<reference evidence="2" key="1">
    <citation type="journal article" date="2022" name="Plant J.">
        <title>Strategies of tolerance reflected in two North American maple genomes.</title>
        <authorList>
            <person name="McEvoy S.L."/>
            <person name="Sezen U.U."/>
            <person name="Trouern-Trend A."/>
            <person name="McMahon S.M."/>
            <person name="Schaberg P.G."/>
            <person name="Yang J."/>
            <person name="Wegrzyn J.L."/>
            <person name="Swenson N.G."/>
        </authorList>
    </citation>
    <scope>NUCLEOTIDE SEQUENCE</scope>
    <source>
        <strain evidence="2">91603</strain>
    </source>
</reference>
<dbReference type="Proteomes" id="UP001064489">
    <property type="component" value="Chromosome 2"/>
</dbReference>
<reference evidence="2" key="2">
    <citation type="submission" date="2023-02" db="EMBL/GenBank/DDBJ databases">
        <authorList>
            <person name="Swenson N.G."/>
            <person name="Wegrzyn J.L."/>
            <person name="Mcevoy S.L."/>
        </authorList>
    </citation>
    <scope>NUCLEOTIDE SEQUENCE</scope>
    <source>
        <strain evidence="2">91603</strain>
        <tissue evidence="2">Leaf</tissue>
    </source>
</reference>
<evidence type="ECO:0000313" key="3">
    <source>
        <dbReference type="Proteomes" id="UP001064489"/>
    </source>
</evidence>
<gene>
    <name evidence="2" type="ORF">LWI28_026731</name>
</gene>
<keyword evidence="1" id="KW-0732">Signal</keyword>
<dbReference type="EMBL" id="JAJSOW010000106">
    <property type="protein sequence ID" value="KAI9162380.1"/>
    <property type="molecule type" value="Genomic_DNA"/>
</dbReference>
<dbReference type="AlphaFoldDB" id="A0AAD5IGI3"/>
<feature type="chain" id="PRO_5042176075" description="Secreted protein" evidence="1">
    <location>
        <begin position="21"/>
        <end position="88"/>
    </location>
</feature>
<evidence type="ECO:0008006" key="4">
    <source>
        <dbReference type="Google" id="ProtNLM"/>
    </source>
</evidence>
<sequence>MVIFAPSGVLVFLTLTSTSFDRMYFPGVSDSPPQYAALELHYLGSTIPVELPTLLCTDQALSCVATAPHVPVSAVAPHVPAPATVAPP</sequence>
<name>A0AAD5IGI3_ACENE</name>
<feature type="signal peptide" evidence="1">
    <location>
        <begin position="1"/>
        <end position="20"/>
    </location>
</feature>
<accession>A0AAD5IGI3</accession>
<evidence type="ECO:0000313" key="2">
    <source>
        <dbReference type="EMBL" id="KAI9162380.1"/>
    </source>
</evidence>
<evidence type="ECO:0000256" key="1">
    <source>
        <dbReference type="SAM" id="SignalP"/>
    </source>
</evidence>
<protein>
    <recommendedName>
        <fullName evidence="4">Secreted protein</fullName>
    </recommendedName>
</protein>
<comment type="caution">
    <text evidence="2">The sequence shown here is derived from an EMBL/GenBank/DDBJ whole genome shotgun (WGS) entry which is preliminary data.</text>
</comment>
<organism evidence="2 3">
    <name type="scientific">Acer negundo</name>
    <name type="common">Box elder</name>
    <dbReference type="NCBI Taxonomy" id="4023"/>
    <lineage>
        <taxon>Eukaryota</taxon>
        <taxon>Viridiplantae</taxon>
        <taxon>Streptophyta</taxon>
        <taxon>Embryophyta</taxon>
        <taxon>Tracheophyta</taxon>
        <taxon>Spermatophyta</taxon>
        <taxon>Magnoliopsida</taxon>
        <taxon>eudicotyledons</taxon>
        <taxon>Gunneridae</taxon>
        <taxon>Pentapetalae</taxon>
        <taxon>rosids</taxon>
        <taxon>malvids</taxon>
        <taxon>Sapindales</taxon>
        <taxon>Sapindaceae</taxon>
        <taxon>Hippocastanoideae</taxon>
        <taxon>Acereae</taxon>
        <taxon>Acer</taxon>
    </lineage>
</organism>
<keyword evidence="3" id="KW-1185">Reference proteome</keyword>